<comment type="subcellular location">
    <subcellularLocation>
        <location evidence="1">Membrane</location>
        <topology evidence="1">Multi-pass membrane protein</topology>
    </subcellularLocation>
</comment>
<dbReference type="Proteomes" id="UP000694580">
    <property type="component" value="Chromosome 4"/>
</dbReference>
<dbReference type="Ensembl" id="ENSDCDT00010007761.1">
    <property type="protein sequence ID" value="ENSDCDP00010007409.1"/>
    <property type="gene ID" value="ENSDCDG00010003251.1"/>
</dbReference>
<evidence type="ECO:0000256" key="2">
    <source>
        <dbReference type="ARBA" id="ARBA00022448"/>
    </source>
</evidence>
<dbReference type="InterPro" id="IPR002110">
    <property type="entry name" value="Ankyrin_rpt"/>
</dbReference>
<protein>
    <recommendedName>
        <fullName evidence="15">Ion transport domain-containing protein</fullName>
    </recommendedName>
</protein>
<evidence type="ECO:0000256" key="14">
    <source>
        <dbReference type="SAM" id="Phobius"/>
    </source>
</evidence>
<evidence type="ECO:0000259" key="15">
    <source>
        <dbReference type="Pfam" id="PF00520"/>
    </source>
</evidence>
<keyword evidence="11" id="KW-0407">Ion channel</keyword>
<dbReference type="PRINTS" id="PR01415">
    <property type="entry name" value="ANKYRIN"/>
</dbReference>
<feature type="repeat" description="ANK" evidence="13">
    <location>
        <begin position="475"/>
        <end position="500"/>
    </location>
</feature>
<name>A0AAY4AEW1_9TELE</name>
<dbReference type="AlphaFoldDB" id="A0AAY4AEW1"/>
<dbReference type="InterPro" id="IPR036770">
    <property type="entry name" value="Ankyrin_rpt-contain_sf"/>
</dbReference>
<keyword evidence="5" id="KW-0677">Repeat</keyword>
<feature type="repeat" description="ANK" evidence="13">
    <location>
        <begin position="60"/>
        <end position="82"/>
    </location>
</feature>
<sequence length="1111" mass="125250">LTKCSKIFNCEYKLPKTSYEEVMDEDELIQISKNVLEWALQGNIMALEKHLAHLWVRDLKGATPLHYAVSKGHVHIIRLIAQVSGAQELNVVDEDGNTALHWAVQKKQLESCSSLMSLKANPNILNNSLQSPLHLAVSLGCNALELVSHSQTDVNLEGDLGNTPVMVACSVDNHEALHFRYGAKFCSQNKLGHFPIHAAAFAGARKSMQVILERGEEMGHSTEAHINYVDKSCCSPLHLAVRGGNLEIIKLCLGNGAKIIKQQCDKSTALHCACIQGATEAVKVMLSAFDNVNDIINIADGADQTPLHKAALFDHNDLAEFLLSKGANINIIDCKGQSPLLLATSCGAWKTVSLLLSQGCDFRVKDNCGCNFLHLAILQPHGLRNLPAEILQHESVRELLSDEDNEGCTPLHYACKLGIPDSVKNMLGLEVSLEQKSKQKKSALHFAAEYGRINTCQRLLENMTDTRLVNEGDEKGMTPLHLASHGGHVQVVELLLRKGALFHSDYKGWSCLHHAAAEGYTQTMDTILSSNIKLLDKMDEDGNTALHLAAREGHAAAVKLLLSRGAQFLLNKCNASFVHEAVHNSRKEATNVVIQSGRCAEALMTFNVDSSKGCAVRDMIEFLPESFKCLLDTCIKESDDDVNSQDYWIEYNFEWLQAPIKYVKNAQKNNKIIYQPLAAMNAMVNYNRLELLTHPVCKKYLEMKWNAYGMKVHLFNMMVYTLGLFPLTHLILNLRPTFNSTSTHVVKMATSTLDKQCPFITFCMFLVLAMNLYAVGKELVQIWQKRRGYLYDPSNMLDWSSAVFSIAFVVPLLLDVKSHWHWQAGSIAVLISWVNFLLYLQRFERFGIYVVMFREIAKTLMSIGVLFFYLILAFSLSFYALMINQVHFSGLFISIMQSFVMMVGELNHQENFLKPYLNESLPFPNVTCFIFIWFVFFVPILLMNLLIGLAVGDIAEVQKNATLKQIGMQIDLHTNLEEKLPYWFMKRADMSSLKIHPNRQCARKRLFLLLLFGEEIQEVRTRICNNSHKDTPMEQELARQKSRMKDIACVLEKQHNLLKLIVQKMEISAESEDSDGPRGFKIYRERLLTKQSKWLPLLKAVTAHTAHRKPL</sequence>
<feature type="domain" description="Ion transport" evidence="15">
    <location>
        <begin position="761"/>
        <end position="961"/>
    </location>
</feature>
<evidence type="ECO:0000256" key="12">
    <source>
        <dbReference type="ARBA" id="ARBA00036634"/>
    </source>
</evidence>
<feature type="repeat" description="ANK" evidence="13">
    <location>
        <begin position="302"/>
        <end position="334"/>
    </location>
</feature>
<keyword evidence="3" id="KW-0716">Sensory transduction</keyword>
<dbReference type="InterPro" id="IPR005821">
    <property type="entry name" value="Ion_trans_dom"/>
</dbReference>
<dbReference type="Pfam" id="PF12796">
    <property type="entry name" value="Ank_2"/>
    <property type="match status" value="4"/>
</dbReference>
<evidence type="ECO:0000256" key="10">
    <source>
        <dbReference type="ARBA" id="ARBA00023180"/>
    </source>
</evidence>
<dbReference type="Pfam" id="PF00023">
    <property type="entry name" value="Ank"/>
    <property type="match status" value="1"/>
</dbReference>
<evidence type="ECO:0000313" key="17">
    <source>
        <dbReference type="Proteomes" id="UP000694580"/>
    </source>
</evidence>
<evidence type="ECO:0000256" key="7">
    <source>
        <dbReference type="ARBA" id="ARBA00023043"/>
    </source>
</evidence>
<proteinExistence type="predicted"/>
<dbReference type="SUPFAM" id="SSF48403">
    <property type="entry name" value="Ankyrin repeat"/>
    <property type="match status" value="2"/>
</dbReference>
<feature type="transmembrane region" description="Helical" evidence="14">
    <location>
        <begin position="860"/>
        <end position="882"/>
    </location>
</feature>
<evidence type="ECO:0000313" key="16">
    <source>
        <dbReference type="Ensembl" id="ENSDCDP00010007409.1"/>
    </source>
</evidence>
<evidence type="ECO:0000256" key="13">
    <source>
        <dbReference type="PROSITE-ProRule" id="PRU00023"/>
    </source>
</evidence>
<feature type="repeat" description="ANK" evidence="13">
    <location>
        <begin position="335"/>
        <end position="367"/>
    </location>
</feature>
<evidence type="ECO:0000256" key="4">
    <source>
        <dbReference type="ARBA" id="ARBA00022692"/>
    </source>
</evidence>
<accession>A0AAY4AEW1</accession>
<evidence type="ECO:0000256" key="9">
    <source>
        <dbReference type="ARBA" id="ARBA00023136"/>
    </source>
</evidence>
<keyword evidence="6 14" id="KW-1133">Transmembrane helix</keyword>
<dbReference type="GO" id="GO:0005216">
    <property type="term" value="F:monoatomic ion channel activity"/>
    <property type="evidence" value="ECO:0007669"/>
    <property type="project" value="InterPro"/>
</dbReference>
<dbReference type="InterPro" id="IPR052076">
    <property type="entry name" value="TRP_cation_channel"/>
</dbReference>
<evidence type="ECO:0000256" key="6">
    <source>
        <dbReference type="ARBA" id="ARBA00022989"/>
    </source>
</evidence>
<feature type="transmembrane region" description="Helical" evidence="14">
    <location>
        <begin position="820"/>
        <end position="840"/>
    </location>
</feature>
<feature type="transmembrane region" description="Helical" evidence="14">
    <location>
        <begin position="758"/>
        <end position="775"/>
    </location>
</feature>
<evidence type="ECO:0000256" key="5">
    <source>
        <dbReference type="ARBA" id="ARBA00022737"/>
    </source>
</evidence>
<keyword evidence="4 14" id="KW-0812">Transmembrane</keyword>
<feature type="transmembrane region" description="Helical" evidence="14">
    <location>
        <begin position="928"/>
        <end position="951"/>
    </location>
</feature>
<keyword evidence="8" id="KW-0406">Ion transport</keyword>
<feature type="repeat" description="ANK" evidence="13">
    <location>
        <begin position="541"/>
        <end position="567"/>
    </location>
</feature>
<keyword evidence="2" id="KW-0813">Transport</keyword>
<keyword evidence="7 13" id="KW-0040">ANK repeat</keyword>
<dbReference type="PROSITE" id="PS50088">
    <property type="entry name" value="ANK_REPEAT"/>
    <property type="match status" value="9"/>
</dbReference>
<dbReference type="SMART" id="SM00248">
    <property type="entry name" value="ANK"/>
    <property type="match status" value="12"/>
</dbReference>
<dbReference type="Pfam" id="PF00520">
    <property type="entry name" value="Ion_trans"/>
    <property type="match status" value="1"/>
</dbReference>
<evidence type="ECO:0000256" key="11">
    <source>
        <dbReference type="ARBA" id="ARBA00023303"/>
    </source>
</evidence>
<organism evidence="16 17">
    <name type="scientific">Denticeps clupeoides</name>
    <name type="common">denticle herring</name>
    <dbReference type="NCBI Taxonomy" id="299321"/>
    <lineage>
        <taxon>Eukaryota</taxon>
        <taxon>Metazoa</taxon>
        <taxon>Chordata</taxon>
        <taxon>Craniata</taxon>
        <taxon>Vertebrata</taxon>
        <taxon>Euteleostomi</taxon>
        <taxon>Actinopterygii</taxon>
        <taxon>Neopterygii</taxon>
        <taxon>Teleostei</taxon>
        <taxon>Clupei</taxon>
        <taxon>Clupeiformes</taxon>
        <taxon>Denticipitoidei</taxon>
        <taxon>Denticipitidae</taxon>
        <taxon>Denticeps</taxon>
    </lineage>
</organism>
<feature type="repeat" description="ANK" evidence="13">
    <location>
        <begin position="235"/>
        <end position="259"/>
    </location>
</feature>
<dbReference type="Gene3D" id="1.10.287.70">
    <property type="match status" value="1"/>
</dbReference>
<dbReference type="PROSITE" id="PS50297">
    <property type="entry name" value="ANK_REP_REGION"/>
    <property type="match status" value="6"/>
</dbReference>
<feature type="repeat" description="ANK" evidence="13">
    <location>
        <begin position="439"/>
        <end position="471"/>
    </location>
</feature>
<reference evidence="16 17" key="1">
    <citation type="submission" date="2020-06" db="EMBL/GenBank/DDBJ databases">
        <authorList>
            <consortium name="Wellcome Sanger Institute Data Sharing"/>
        </authorList>
    </citation>
    <scope>NUCLEOTIDE SEQUENCE [LARGE SCALE GENOMIC DNA]</scope>
</reference>
<feature type="transmembrane region" description="Helical" evidence="14">
    <location>
        <begin position="712"/>
        <end position="732"/>
    </location>
</feature>
<feature type="repeat" description="ANK" evidence="13">
    <location>
        <begin position="95"/>
        <end position="127"/>
    </location>
</feature>
<dbReference type="PANTHER" id="PTHR47143">
    <property type="entry name" value="TRANSIENT RECEPTOR POTENTIAL CATION CHANNEL PROTEIN PAINLESS"/>
    <property type="match status" value="1"/>
</dbReference>
<dbReference type="Gene3D" id="1.25.40.20">
    <property type="entry name" value="Ankyrin repeat-containing domain"/>
    <property type="match status" value="4"/>
</dbReference>
<feature type="repeat" description="ANK" evidence="13">
    <location>
        <begin position="406"/>
        <end position="438"/>
    </location>
</feature>
<gene>
    <name evidence="16" type="primary">trpa1a</name>
</gene>
<dbReference type="GO" id="GO:1902495">
    <property type="term" value="C:transmembrane transporter complex"/>
    <property type="evidence" value="ECO:0007669"/>
    <property type="project" value="TreeGrafter"/>
</dbReference>
<reference evidence="16" key="2">
    <citation type="submission" date="2025-08" db="UniProtKB">
        <authorList>
            <consortium name="Ensembl"/>
        </authorList>
    </citation>
    <scope>IDENTIFICATION</scope>
</reference>
<evidence type="ECO:0000256" key="1">
    <source>
        <dbReference type="ARBA" id="ARBA00004141"/>
    </source>
</evidence>
<evidence type="ECO:0000256" key="3">
    <source>
        <dbReference type="ARBA" id="ARBA00022606"/>
    </source>
</evidence>
<comment type="catalytic activity">
    <reaction evidence="12">
        <text>Ca(2+)(in) = Ca(2+)(out)</text>
        <dbReference type="Rhea" id="RHEA:29671"/>
        <dbReference type="ChEBI" id="CHEBI:29108"/>
    </reaction>
</comment>
<dbReference type="GeneTree" id="ENSGT00940000156118"/>
<keyword evidence="17" id="KW-1185">Reference proteome</keyword>
<dbReference type="PANTHER" id="PTHR47143:SF1">
    <property type="entry name" value="ION_TRANS DOMAIN-CONTAINING PROTEIN"/>
    <property type="match status" value="1"/>
</dbReference>
<keyword evidence="10" id="KW-0325">Glycoprotein</keyword>
<keyword evidence="9 14" id="KW-0472">Membrane</keyword>
<reference evidence="16" key="3">
    <citation type="submission" date="2025-09" db="UniProtKB">
        <authorList>
            <consortium name="Ensembl"/>
        </authorList>
    </citation>
    <scope>IDENTIFICATION</scope>
</reference>
<evidence type="ECO:0000256" key="8">
    <source>
        <dbReference type="ARBA" id="ARBA00023065"/>
    </source>
</evidence>